<evidence type="ECO:0000313" key="2">
    <source>
        <dbReference type="Proteomes" id="UP000825935"/>
    </source>
</evidence>
<protein>
    <submittedName>
        <fullName evidence="1">Uncharacterized protein</fullName>
    </submittedName>
</protein>
<comment type="caution">
    <text evidence="1">The sequence shown here is derived from an EMBL/GenBank/DDBJ whole genome shotgun (WGS) entry which is preliminary data.</text>
</comment>
<name>A0A8T2QEW8_CERRI</name>
<sequence>MATPQSADVSAFRIEFIRSLLSSLSSSGRARGYRRLNPTPSTRRRRVRLSLPKFRKLRVKPILRIGSLSRMRLRLAWMSPSKLLAKLRDAYVTFLQAASYKIALTEGLSGFPGAPSQHGFFPFQVPSSRRSMTSQERELDKMLEVYLARLRLHLQITDLEIA</sequence>
<accession>A0A8T2QEW8</accession>
<reference evidence="1" key="1">
    <citation type="submission" date="2021-08" db="EMBL/GenBank/DDBJ databases">
        <title>WGS assembly of Ceratopteris richardii.</title>
        <authorList>
            <person name="Marchant D.B."/>
            <person name="Chen G."/>
            <person name="Jenkins J."/>
            <person name="Shu S."/>
            <person name="Leebens-Mack J."/>
            <person name="Grimwood J."/>
            <person name="Schmutz J."/>
            <person name="Soltis P."/>
            <person name="Soltis D."/>
            <person name="Chen Z.-H."/>
        </authorList>
    </citation>
    <scope>NUCLEOTIDE SEQUENCE</scope>
    <source>
        <strain evidence="1">Whitten #5841</strain>
        <tissue evidence="1">Leaf</tissue>
    </source>
</reference>
<proteinExistence type="predicted"/>
<gene>
    <name evidence="1" type="ORF">KP509_36G060300</name>
</gene>
<evidence type="ECO:0000313" key="1">
    <source>
        <dbReference type="EMBL" id="KAH7281721.1"/>
    </source>
</evidence>
<keyword evidence="2" id="KW-1185">Reference proteome</keyword>
<dbReference type="Proteomes" id="UP000825935">
    <property type="component" value="Chromosome 36"/>
</dbReference>
<dbReference type="AlphaFoldDB" id="A0A8T2QEW8"/>
<organism evidence="1 2">
    <name type="scientific">Ceratopteris richardii</name>
    <name type="common">Triangle waterfern</name>
    <dbReference type="NCBI Taxonomy" id="49495"/>
    <lineage>
        <taxon>Eukaryota</taxon>
        <taxon>Viridiplantae</taxon>
        <taxon>Streptophyta</taxon>
        <taxon>Embryophyta</taxon>
        <taxon>Tracheophyta</taxon>
        <taxon>Polypodiopsida</taxon>
        <taxon>Polypodiidae</taxon>
        <taxon>Polypodiales</taxon>
        <taxon>Pteridineae</taxon>
        <taxon>Pteridaceae</taxon>
        <taxon>Parkerioideae</taxon>
        <taxon>Ceratopteris</taxon>
    </lineage>
</organism>
<dbReference type="EMBL" id="CM035441">
    <property type="protein sequence ID" value="KAH7281721.1"/>
    <property type="molecule type" value="Genomic_DNA"/>
</dbReference>